<protein>
    <submittedName>
        <fullName evidence="1">Uncharacterized protein</fullName>
    </submittedName>
</protein>
<reference evidence="1" key="1">
    <citation type="journal article" date="2015" name="Front. Microbiol.">
        <title>Combining genomic sequencing methods to explore viral diversity and reveal potential virus-host interactions.</title>
        <authorList>
            <person name="Chow C.E."/>
            <person name="Winget D.M."/>
            <person name="White R.A.III."/>
            <person name="Hallam S.J."/>
            <person name="Suttle C.A."/>
        </authorList>
    </citation>
    <scope>NUCLEOTIDE SEQUENCE</scope>
    <source>
        <strain evidence="1">Anoxic3_1</strain>
    </source>
</reference>
<accession>A0A0F7L1P7</accession>
<organism evidence="1">
    <name type="scientific">uncultured marine virus</name>
    <dbReference type="NCBI Taxonomy" id="186617"/>
    <lineage>
        <taxon>Viruses</taxon>
        <taxon>environmental samples</taxon>
    </lineage>
</organism>
<sequence length="137" mass="14724">MKIYMILIVALLMLGGLSCSSQMPEDDQVTFNANVERIDWLQKENLRIRTELTDGQAIDAEKLLAMNAALLNSYIEMDALLASNKALAEKTGTPEWMVLAEAVAASLLGVRFIRGGASKGVLANVPILGNGSSTNTI</sequence>
<dbReference type="PROSITE" id="PS51257">
    <property type="entry name" value="PROKAR_LIPOPROTEIN"/>
    <property type="match status" value="1"/>
</dbReference>
<proteinExistence type="predicted"/>
<dbReference type="EMBL" id="KR029577">
    <property type="protein sequence ID" value="AKH45800.1"/>
    <property type="molecule type" value="Genomic_DNA"/>
</dbReference>
<name>A0A0F7L1P7_9VIRU</name>
<evidence type="ECO:0000313" key="1">
    <source>
        <dbReference type="EMBL" id="AKH45800.1"/>
    </source>
</evidence>
<reference evidence="1" key="2">
    <citation type="submission" date="2015-03" db="EMBL/GenBank/DDBJ databases">
        <authorList>
            <person name="Chow C.-E.T."/>
            <person name="Winget D.M."/>
            <person name="White R.A.III."/>
            <person name="Hallam S.J."/>
            <person name="Suttle C.A."/>
        </authorList>
    </citation>
    <scope>NUCLEOTIDE SEQUENCE</scope>
    <source>
        <strain evidence="1">Anoxic3_1</strain>
    </source>
</reference>